<dbReference type="EC" id="2.4.1.-" evidence="11"/>
<evidence type="ECO:0000256" key="4">
    <source>
        <dbReference type="ARBA" id="ARBA00022676"/>
    </source>
</evidence>
<evidence type="ECO:0000256" key="7">
    <source>
        <dbReference type="ARBA" id="ARBA00022824"/>
    </source>
</evidence>
<dbReference type="InterPro" id="IPR005599">
    <property type="entry name" value="GPI_mannosylTrfase"/>
</dbReference>
<reference evidence="12 13" key="1">
    <citation type="submission" date="2017-04" db="EMBL/GenBank/DDBJ databases">
        <title>Genome sequencing of [Candida] sorbophila.</title>
        <authorList>
            <person name="Ahn J.O."/>
        </authorList>
    </citation>
    <scope>NUCLEOTIDE SEQUENCE [LARGE SCALE GENOMIC DNA]</scope>
    <source>
        <strain evidence="12 13">DS02</strain>
    </source>
</reference>
<keyword evidence="6 11" id="KW-0812">Transmembrane</keyword>
<dbReference type="GO" id="GO:0006506">
    <property type="term" value="P:GPI anchor biosynthetic process"/>
    <property type="evidence" value="ECO:0007669"/>
    <property type="project" value="UniProtKB-KW"/>
</dbReference>
<comment type="pathway">
    <text evidence="2">Glycolipid biosynthesis; glycosylphosphatidylinositol-anchor biosynthesis.</text>
</comment>
<name>A0A2T0FJT6_9ASCO</name>
<organism evidence="12 13">
    <name type="scientific">Wickerhamiella sorbophila</name>
    <dbReference type="NCBI Taxonomy" id="45607"/>
    <lineage>
        <taxon>Eukaryota</taxon>
        <taxon>Fungi</taxon>
        <taxon>Dikarya</taxon>
        <taxon>Ascomycota</taxon>
        <taxon>Saccharomycotina</taxon>
        <taxon>Dipodascomycetes</taxon>
        <taxon>Dipodascales</taxon>
        <taxon>Trichomonascaceae</taxon>
        <taxon>Wickerhamiella</taxon>
    </lineage>
</organism>
<sequence>MPRLTFQSRRIWRGIFTVSFILRAYLTFQNSYLHPDEHVQGPEVIANGYFGWAAQFPWEFTSDNPIRSMVPLWMVYGIPMSFFSGSTSPLHVLYAIRIILTLLTWVLTDMAVDRLSKFDTDKLRSLIFVSTSYVTMTYQAHTLSNGLETILLLWCLVIIHEFKVTNTNTLDRQYDSLLLGFLLALGVFNRPTFLGFLVLPSIQLFNFFIRHPGSLLTCVFAGVASSMLFIYIDTLLYAHDDWVIAPLNNVRYNLLSTNLSMHGLHPRYFHLLVNLPALIGPGILLIEPGTSLSMLSAVSGLVSLSLFPHQEARFLIPLIPLLCMNMDFRRFSARFQKILLVLWLAFNLVMSFILGVYHQGGVIPAQTELRKYPLPSTVIWWKTYVPPLWLTGLQHDEVKYVSVEKSGVESVSTALEPANKSMVVIDVQGLSQDVFDDVLSRTSGTTYVVAPLGSKVEKGELIWKHNQHISFDNGGLFSSMRGLGIWEVKKSILSRIL</sequence>
<dbReference type="EMBL" id="NDIQ01000021">
    <property type="protein sequence ID" value="PRT55237.1"/>
    <property type="molecule type" value="Genomic_DNA"/>
</dbReference>
<comment type="caution">
    <text evidence="12">The sequence shown here is derived from an EMBL/GenBank/DDBJ whole genome shotgun (WGS) entry which is preliminary data.</text>
</comment>
<dbReference type="GO" id="GO:0000026">
    <property type="term" value="F:alpha-1,2-mannosyltransferase activity"/>
    <property type="evidence" value="ECO:0007669"/>
    <property type="project" value="TreeGrafter"/>
</dbReference>
<dbReference type="AlphaFoldDB" id="A0A2T0FJT6"/>
<evidence type="ECO:0000256" key="10">
    <source>
        <dbReference type="ARBA" id="ARBA00038466"/>
    </source>
</evidence>
<keyword evidence="13" id="KW-1185">Reference proteome</keyword>
<dbReference type="STRING" id="45607.A0A2T0FJT6"/>
<protein>
    <recommendedName>
        <fullName evidence="11">Mannosyltransferase</fullName>
        <ecNumber evidence="11">2.4.1.-</ecNumber>
    </recommendedName>
</protein>
<feature type="transmembrane region" description="Helical" evidence="11">
    <location>
        <begin position="133"/>
        <end position="159"/>
    </location>
</feature>
<dbReference type="Proteomes" id="UP000238350">
    <property type="component" value="Unassembled WGS sequence"/>
</dbReference>
<dbReference type="Pfam" id="PF03901">
    <property type="entry name" value="Glyco_transf_22"/>
    <property type="match status" value="1"/>
</dbReference>
<dbReference type="RefSeq" id="XP_024665182.1">
    <property type="nucleotide sequence ID" value="XM_024809414.1"/>
</dbReference>
<evidence type="ECO:0000256" key="1">
    <source>
        <dbReference type="ARBA" id="ARBA00004477"/>
    </source>
</evidence>
<evidence type="ECO:0000256" key="3">
    <source>
        <dbReference type="ARBA" id="ARBA00022502"/>
    </source>
</evidence>
<dbReference type="PANTHER" id="PTHR22760">
    <property type="entry name" value="GLYCOSYLTRANSFERASE"/>
    <property type="match status" value="1"/>
</dbReference>
<dbReference type="GO" id="GO:0005789">
    <property type="term" value="C:endoplasmic reticulum membrane"/>
    <property type="evidence" value="ECO:0007669"/>
    <property type="project" value="UniProtKB-SubCell"/>
</dbReference>
<evidence type="ECO:0000313" key="12">
    <source>
        <dbReference type="EMBL" id="PRT55237.1"/>
    </source>
</evidence>
<feature type="transmembrane region" description="Helical" evidence="11">
    <location>
        <begin position="214"/>
        <end position="232"/>
    </location>
</feature>
<dbReference type="PANTHER" id="PTHR22760:SF3">
    <property type="entry name" value="GPI MANNOSYLTRANSFERASE 4"/>
    <property type="match status" value="1"/>
</dbReference>
<evidence type="ECO:0000256" key="9">
    <source>
        <dbReference type="ARBA" id="ARBA00023136"/>
    </source>
</evidence>
<keyword evidence="3" id="KW-0337">GPI-anchor biosynthesis</keyword>
<proteinExistence type="inferred from homology"/>
<keyword evidence="7 11" id="KW-0256">Endoplasmic reticulum</keyword>
<gene>
    <name evidence="12" type="ORF">B9G98_02857</name>
</gene>
<evidence type="ECO:0000256" key="6">
    <source>
        <dbReference type="ARBA" id="ARBA00022692"/>
    </source>
</evidence>
<accession>A0A2T0FJT6</accession>
<evidence type="ECO:0000256" key="2">
    <source>
        <dbReference type="ARBA" id="ARBA00004687"/>
    </source>
</evidence>
<dbReference type="OrthoDB" id="10066429at2759"/>
<evidence type="ECO:0000313" key="13">
    <source>
        <dbReference type="Proteomes" id="UP000238350"/>
    </source>
</evidence>
<comment type="similarity">
    <text evidence="10">Belongs to the glycosyltransferase 22 family. PIGZ subfamily.</text>
</comment>
<keyword evidence="8 11" id="KW-1133">Transmembrane helix</keyword>
<keyword evidence="4 11" id="KW-0328">Glycosyltransferase</keyword>
<evidence type="ECO:0000256" key="11">
    <source>
        <dbReference type="RuleBase" id="RU363075"/>
    </source>
</evidence>
<keyword evidence="5 12" id="KW-0808">Transferase</keyword>
<comment type="subcellular location">
    <subcellularLocation>
        <location evidence="1 11">Endoplasmic reticulum membrane</location>
        <topology evidence="1 11">Multi-pass membrane protein</topology>
    </subcellularLocation>
</comment>
<keyword evidence="9 11" id="KW-0472">Membrane</keyword>
<feature type="transmembrane region" description="Helical" evidence="11">
    <location>
        <begin position="92"/>
        <end position="112"/>
    </location>
</feature>
<feature type="transmembrane region" description="Helical" evidence="11">
    <location>
        <begin position="338"/>
        <end position="357"/>
    </location>
</feature>
<dbReference type="GeneID" id="36516605"/>
<evidence type="ECO:0000256" key="8">
    <source>
        <dbReference type="ARBA" id="ARBA00022989"/>
    </source>
</evidence>
<feature type="transmembrane region" description="Helical" evidence="11">
    <location>
        <begin position="179"/>
        <end position="202"/>
    </location>
</feature>
<evidence type="ECO:0000256" key="5">
    <source>
        <dbReference type="ARBA" id="ARBA00022679"/>
    </source>
</evidence>